<comment type="caution">
    <text evidence="2">The sequence shown here is derived from an EMBL/GenBank/DDBJ whole genome shotgun (WGS) entry which is preliminary data.</text>
</comment>
<gene>
    <name evidence="2" type="ORF">CIK84_08040</name>
</gene>
<organism evidence="2 3">
    <name type="scientific">Glutamicibacter arilaitensis</name>
    <dbReference type="NCBI Taxonomy" id="256701"/>
    <lineage>
        <taxon>Bacteria</taxon>
        <taxon>Bacillati</taxon>
        <taxon>Actinomycetota</taxon>
        <taxon>Actinomycetes</taxon>
        <taxon>Micrococcales</taxon>
        <taxon>Micrococcaceae</taxon>
        <taxon>Glutamicibacter</taxon>
    </lineage>
</organism>
<evidence type="ECO:0000313" key="3">
    <source>
        <dbReference type="Proteomes" id="UP000235739"/>
    </source>
</evidence>
<dbReference type="EMBL" id="PNQX01000001">
    <property type="protein sequence ID" value="PMQ21483.1"/>
    <property type="molecule type" value="Genomic_DNA"/>
</dbReference>
<proteinExistence type="predicted"/>
<name>A0A2N7S5R1_9MICC</name>
<accession>A0A2N7S5R1</accession>
<dbReference type="Proteomes" id="UP000235739">
    <property type="component" value="Unassembled WGS sequence"/>
</dbReference>
<sequence length="102" mass="11841">MENHSQLPPSETKKNRALPLSHGMKVFHWWMDSLSVLFLFAVPISIRLIPPIDYKIDDLLFNIGVGSVLAGFGALYLWGYQSLDDWLDRRGKERIRKSKRNQ</sequence>
<evidence type="ECO:0000256" key="1">
    <source>
        <dbReference type="SAM" id="Phobius"/>
    </source>
</evidence>
<evidence type="ECO:0000313" key="2">
    <source>
        <dbReference type="EMBL" id="PMQ21483.1"/>
    </source>
</evidence>
<reference evidence="2 3" key="1">
    <citation type="journal article" date="2017" name="Elife">
        <title>Extensive horizontal gene transfer in cheese-associated bacteria.</title>
        <authorList>
            <person name="Bonham K.S."/>
            <person name="Wolfe B.E."/>
            <person name="Dutton R.J."/>
        </authorList>
    </citation>
    <scope>NUCLEOTIDE SEQUENCE [LARGE SCALE GENOMIC DNA]</scope>
    <source>
        <strain evidence="2 3">JB182</strain>
    </source>
</reference>
<keyword evidence="1" id="KW-1133">Transmembrane helix</keyword>
<keyword evidence="1" id="KW-0812">Transmembrane</keyword>
<dbReference type="AlphaFoldDB" id="A0A2N7S5R1"/>
<dbReference type="RefSeq" id="WP_102598015.1">
    <property type="nucleotide sequence ID" value="NZ_JBQDJG010000034.1"/>
</dbReference>
<feature type="transmembrane region" description="Helical" evidence="1">
    <location>
        <begin position="59"/>
        <end position="79"/>
    </location>
</feature>
<feature type="transmembrane region" description="Helical" evidence="1">
    <location>
        <begin position="27"/>
        <end position="47"/>
    </location>
</feature>
<keyword evidence="1" id="KW-0472">Membrane</keyword>
<protein>
    <submittedName>
        <fullName evidence="2">Uncharacterized protein</fullName>
    </submittedName>
</protein>